<comment type="caution">
    <text evidence="2">The sequence shown here is derived from an EMBL/GenBank/DDBJ whole genome shotgun (WGS) entry which is preliminary data.</text>
</comment>
<feature type="region of interest" description="Disordered" evidence="1">
    <location>
        <begin position="48"/>
        <end position="76"/>
    </location>
</feature>
<reference evidence="3" key="1">
    <citation type="submission" date="2020-01" db="EMBL/GenBank/DDBJ databases">
        <title>Sphingomonas sp. strain CSW-10.</title>
        <authorList>
            <person name="Chen W.-M."/>
        </authorList>
    </citation>
    <scope>NUCLEOTIDE SEQUENCE [LARGE SCALE GENOMIC DNA]</scope>
    <source>
        <strain evidence="3">CCP-1</strain>
    </source>
</reference>
<organism evidence="2 3">
    <name type="scientific">Paragemmobacter ruber</name>
    <dbReference type="NCBI Taxonomy" id="1985673"/>
    <lineage>
        <taxon>Bacteria</taxon>
        <taxon>Pseudomonadati</taxon>
        <taxon>Pseudomonadota</taxon>
        <taxon>Alphaproteobacteria</taxon>
        <taxon>Rhodobacterales</taxon>
        <taxon>Paracoccaceae</taxon>
        <taxon>Paragemmobacter</taxon>
    </lineage>
</organism>
<dbReference type="EMBL" id="JAAATW010000003">
    <property type="protein sequence ID" value="NBE08766.1"/>
    <property type="molecule type" value="Genomic_DNA"/>
</dbReference>
<dbReference type="Proteomes" id="UP001517376">
    <property type="component" value="Unassembled WGS sequence"/>
</dbReference>
<dbReference type="RefSeq" id="WP_161767807.1">
    <property type="nucleotide sequence ID" value="NZ_JAAATW010000003.1"/>
</dbReference>
<protein>
    <submittedName>
        <fullName evidence="2">Uncharacterized protein</fullName>
    </submittedName>
</protein>
<feature type="compositionally biased region" description="Basic and acidic residues" evidence="1">
    <location>
        <begin position="56"/>
        <end position="70"/>
    </location>
</feature>
<evidence type="ECO:0000256" key="1">
    <source>
        <dbReference type="SAM" id="MobiDB-lite"/>
    </source>
</evidence>
<evidence type="ECO:0000313" key="3">
    <source>
        <dbReference type="Proteomes" id="UP001517376"/>
    </source>
</evidence>
<sequence length="76" mass="7746">MTKDRAAPTDMAALVGEAVEAMAAGQAMGLALLRAEMEALAHVLPPAARAPGAAADEARARDDEAAREAGFDNMPV</sequence>
<gene>
    <name evidence="2" type="ORF">GU920_14595</name>
</gene>
<proteinExistence type="predicted"/>
<evidence type="ECO:0000313" key="2">
    <source>
        <dbReference type="EMBL" id="NBE08766.1"/>
    </source>
</evidence>
<keyword evidence="3" id="KW-1185">Reference proteome</keyword>
<name>A0ABW9Y857_9RHOB</name>
<accession>A0ABW9Y857</accession>